<accession>A0A2P2R0X0</accession>
<protein>
    <submittedName>
        <fullName evidence="1">Uncharacterized protein</fullName>
    </submittedName>
</protein>
<proteinExistence type="predicted"/>
<evidence type="ECO:0000313" key="1">
    <source>
        <dbReference type="EMBL" id="MBX72873.1"/>
    </source>
</evidence>
<dbReference type="AlphaFoldDB" id="A0A2P2R0X0"/>
<name>A0A2P2R0X0_RHIMU</name>
<reference evidence="1" key="1">
    <citation type="submission" date="2018-02" db="EMBL/GenBank/DDBJ databases">
        <title>Rhizophora mucronata_Transcriptome.</title>
        <authorList>
            <person name="Meera S.P."/>
            <person name="Sreeshan A."/>
            <person name="Augustine A."/>
        </authorList>
    </citation>
    <scope>NUCLEOTIDE SEQUENCE</scope>
    <source>
        <tissue evidence="1">Leaf</tissue>
    </source>
</reference>
<sequence length="29" mass="3484">MIFAGSKKRTPYTIIWRTRHLHDQVICLV</sequence>
<organism evidence="1">
    <name type="scientific">Rhizophora mucronata</name>
    <name type="common">Asiatic mangrove</name>
    <dbReference type="NCBI Taxonomy" id="61149"/>
    <lineage>
        <taxon>Eukaryota</taxon>
        <taxon>Viridiplantae</taxon>
        <taxon>Streptophyta</taxon>
        <taxon>Embryophyta</taxon>
        <taxon>Tracheophyta</taxon>
        <taxon>Spermatophyta</taxon>
        <taxon>Magnoliopsida</taxon>
        <taxon>eudicotyledons</taxon>
        <taxon>Gunneridae</taxon>
        <taxon>Pentapetalae</taxon>
        <taxon>rosids</taxon>
        <taxon>fabids</taxon>
        <taxon>Malpighiales</taxon>
        <taxon>Rhizophoraceae</taxon>
        <taxon>Rhizophora</taxon>
    </lineage>
</organism>
<dbReference type="EMBL" id="GGEC01092389">
    <property type="protein sequence ID" value="MBX72873.1"/>
    <property type="molecule type" value="Transcribed_RNA"/>
</dbReference>